<dbReference type="PANTHER" id="PTHR43941">
    <property type="entry name" value="STRUCTURAL MAINTENANCE OF CHROMOSOMES PROTEIN 2"/>
    <property type="match status" value="1"/>
</dbReference>
<feature type="region of interest" description="Disordered" evidence="1">
    <location>
        <begin position="470"/>
        <end position="506"/>
    </location>
</feature>
<feature type="compositionally biased region" description="Low complexity" evidence="1">
    <location>
        <begin position="379"/>
        <end position="390"/>
    </location>
</feature>
<dbReference type="PANTHER" id="PTHR43941:SF1">
    <property type="entry name" value="STRUCTURAL MAINTENANCE OF CHROMOSOMES PROTEIN 2"/>
    <property type="match status" value="1"/>
</dbReference>
<feature type="compositionally biased region" description="Low complexity" evidence="1">
    <location>
        <begin position="492"/>
        <end position="506"/>
    </location>
</feature>
<feature type="region of interest" description="Disordered" evidence="1">
    <location>
        <begin position="293"/>
        <end position="334"/>
    </location>
</feature>
<name>A0ABQ8US83_9EUKA</name>
<feature type="region of interest" description="Disordered" evidence="1">
    <location>
        <begin position="353"/>
        <end position="401"/>
    </location>
</feature>
<feature type="compositionally biased region" description="Pro residues" evidence="1">
    <location>
        <begin position="355"/>
        <end position="374"/>
    </location>
</feature>
<gene>
    <name evidence="2" type="ORF">PAPYR_1703</name>
</gene>
<evidence type="ECO:0000313" key="2">
    <source>
        <dbReference type="EMBL" id="KAJ4461996.1"/>
    </source>
</evidence>
<proteinExistence type="predicted"/>
<dbReference type="Proteomes" id="UP001141327">
    <property type="component" value="Unassembled WGS sequence"/>
</dbReference>
<feature type="region of interest" description="Disordered" evidence="1">
    <location>
        <begin position="102"/>
        <end position="179"/>
    </location>
</feature>
<organism evidence="2 3">
    <name type="scientific">Paratrimastix pyriformis</name>
    <dbReference type="NCBI Taxonomy" id="342808"/>
    <lineage>
        <taxon>Eukaryota</taxon>
        <taxon>Metamonada</taxon>
        <taxon>Preaxostyla</taxon>
        <taxon>Paratrimastigidae</taxon>
        <taxon>Paratrimastix</taxon>
    </lineage>
</organism>
<feature type="compositionally biased region" description="Low complexity" evidence="1">
    <location>
        <begin position="50"/>
        <end position="76"/>
    </location>
</feature>
<sequence length="880" mass="93507">MHKDLIRIDYTPLTTLVDGLRGTIENNAAETKKSLERLDEAMKRQQADIQRQQAELQRQQADFQRQQADLQRQQTDLQHHQAEVQQCTTSLDKMQQLLQDFQDFPSRSPPPPADATNSARPGFSMAQLLPPQEHSAPLSPKMSSTGETRPSFPPPQVVQTLPSPAPPAVSIPPAEDRLTEPKADRAAGIPGGGAEASPEEAIFQRLVGYLDARLAFLPPGTVPAQPGPSPSLSTSPLLDDRLAHLEEEARAQAARTEALASQVRALLTASVAGATRGGGTATGLEVPSLLVTHINPPGEARNGTVHTQPPACRHLPSHNSCSPGHAAPPISIPPPSPSESLFVAAASVASAPVTAPAPAPAPAAPHTPHTPPPLSTRRPASAPEAPVAAASGGGGAGAEEAGEDVEIRLREVYKAHNAVAARVEELSAALGALKDQRADMLLQLVKSDLVEELQWRTAREVRRCLAASGGVALPPSPTGSAAAVPAPGPGGSSAPTTATTTTTGPSALSLEQQQSDLLRLWDNQRALGQDLAALSRAQQHDLGPQMDEIRARVEALAHRLEEHGKRQSRLAATLDAEAESATKGQVMGLRELVEQTTEAQTAATAALRKQLEEHTAETRAALGARMDRQSGLDLSRLLQGVVEQLRTMGLALDRKADKSDLWSLQAQAQGRPAAPKAPEVVVAEPLAPSGPTPAPSDPKAATLEDHGRRLVQVEEGLALARAALAETADRRALGRKADLCYVEALVHQLERVLGVQIERSALEAEVALYENLQLVRAQLGPSWVRWWMSGGDKRCGSNGGRDQWEAEMCPSDENLQLAGAQADPRELERLRAELERKLTATAERIFESAQPEYVAVTHKKAAISGLPLLLVPALPDLPAE</sequence>
<feature type="region of interest" description="Disordered" evidence="1">
    <location>
        <begin position="42"/>
        <end position="77"/>
    </location>
</feature>
<evidence type="ECO:0000256" key="1">
    <source>
        <dbReference type="SAM" id="MobiDB-lite"/>
    </source>
</evidence>
<keyword evidence="3" id="KW-1185">Reference proteome</keyword>
<evidence type="ECO:0000313" key="3">
    <source>
        <dbReference type="Proteomes" id="UP001141327"/>
    </source>
</evidence>
<comment type="caution">
    <text evidence="2">The sequence shown here is derived from an EMBL/GenBank/DDBJ whole genome shotgun (WGS) entry which is preliminary data.</text>
</comment>
<protein>
    <submittedName>
        <fullName evidence="2">Uncharacterized protein</fullName>
    </submittedName>
</protein>
<dbReference type="EMBL" id="JAPMOS010000005">
    <property type="protein sequence ID" value="KAJ4461996.1"/>
    <property type="molecule type" value="Genomic_DNA"/>
</dbReference>
<reference evidence="2" key="1">
    <citation type="journal article" date="2022" name="bioRxiv">
        <title>Genomics of Preaxostyla Flagellates Illuminates Evolutionary Transitions and the Path Towards Mitochondrial Loss.</title>
        <authorList>
            <person name="Novak L.V.F."/>
            <person name="Treitli S.C."/>
            <person name="Pyrih J."/>
            <person name="Halakuc P."/>
            <person name="Pipaliya S.V."/>
            <person name="Vacek V."/>
            <person name="Brzon O."/>
            <person name="Soukal P."/>
            <person name="Eme L."/>
            <person name="Dacks J.B."/>
            <person name="Karnkowska A."/>
            <person name="Elias M."/>
            <person name="Hampl V."/>
        </authorList>
    </citation>
    <scope>NUCLEOTIDE SEQUENCE</scope>
    <source>
        <strain evidence="2">RCP-MX</strain>
    </source>
</reference>
<accession>A0ABQ8US83</accession>